<evidence type="ECO:0000256" key="4">
    <source>
        <dbReference type="ARBA" id="ARBA00022679"/>
    </source>
</evidence>
<keyword evidence="6" id="KW-0472">Membrane</keyword>
<name>A0AAV3PBX1_LITER</name>
<evidence type="ECO:0000256" key="2">
    <source>
        <dbReference type="ARBA" id="ARBA00006209"/>
    </source>
</evidence>
<dbReference type="PANTHER" id="PTHR10048">
    <property type="entry name" value="PHOSPHATIDYLINOSITOL KINASE"/>
    <property type="match status" value="1"/>
</dbReference>
<evidence type="ECO:0000256" key="1">
    <source>
        <dbReference type="ARBA" id="ARBA00004287"/>
    </source>
</evidence>
<dbReference type="GO" id="GO:0005737">
    <property type="term" value="C:cytoplasm"/>
    <property type="evidence" value="ECO:0007669"/>
    <property type="project" value="TreeGrafter"/>
</dbReference>
<dbReference type="InterPro" id="IPR000403">
    <property type="entry name" value="PI3/4_kinase_cat_dom"/>
</dbReference>
<dbReference type="Gene3D" id="1.10.1070.11">
    <property type="entry name" value="Phosphatidylinositol 3-/4-kinase, catalytic domain"/>
    <property type="match status" value="1"/>
</dbReference>
<dbReference type="Pfam" id="PF00454">
    <property type="entry name" value="PI3_PI4_kinase"/>
    <property type="match status" value="1"/>
</dbReference>
<dbReference type="Pfam" id="PF19274">
    <property type="entry name" value="PI4K_N"/>
    <property type="match status" value="1"/>
</dbReference>
<dbReference type="PANTHER" id="PTHR10048:SF15">
    <property type="entry name" value="PHOSPHATIDYLINOSITOL 4-KINASE ALPHA"/>
    <property type="match status" value="1"/>
</dbReference>
<dbReference type="GO" id="GO:0048015">
    <property type="term" value="P:phosphatidylinositol-mediated signaling"/>
    <property type="evidence" value="ECO:0007669"/>
    <property type="project" value="TreeGrafter"/>
</dbReference>
<dbReference type="PROSITE" id="PS50290">
    <property type="entry name" value="PI3_4_KINASE_3"/>
    <property type="match status" value="1"/>
</dbReference>
<keyword evidence="10" id="KW-1185">Reference proteome</keyword>
<comment type="caution">
    <text evidence="9">The sequence shown here is derived from an EMBL/GenBank/DDBJ whole genome shotgun (WGS) entry which is preliminary data.</text>
</comment>
<dbReference type="Gene3D" id="3.30.1010.10">
    <property type="entry name" value="Phosphatidylinositol 3-kinase Catalytic Subunit, Chain A, domain 4"/>
    <property type="match status" value="1"/>
</dbReference>
<evidence type="ECO:0000313" key="9">
    <source>
        <dbReference type="EMBL" id="GAA0149155.1"/>
    </source>
</evidence>
<dbReference type="Gene3D" id="1.25.40.70">
    <property type="entry name" value="Phosphatidylinositol 3-kinase, accessory domain (PIK)"/>
    <property type="match status" value="1"/>
</dbReference>
<dbReference type="InterPro" id="IPR001263">
    <property type="entry name" value="PI3K_accessory_dom"/>
</dbReference>
<dbReference type="Pfam" id="PF00613">
    <property type="entry name" value="PI3Ka"/>
    <property type="match status" value="1"/>
</dbReference>
<dbReference type="GO" id="GO:0005886">
    <property type="term" value="C:plasma membrane"/>
    <property type="evidence" value="ECO:0007669"/>
    <property type="project" value="TreeGrafter"/>
</dbReference>
<evidence type="ECO:0000313" key="10">
    <source>
        <dbReference type="Proteomes" id="UP001454036"/>
    </source>
</evidence>
<dbReference type="SUPFAM" id="SSF48371">
    <property type="entry name" value="ARM repeat"/>
    <property type="match status" value="2"/>
</dbReference>
<accession>A0AAV3PBX1</accession>
<feature type="domain" description="PI3K/PI4K catalytic" evidence="7">
    <location>
        <begin position="1689"/>
        <end position="1967"/>
    </location>
</feature>
<proteinExistence type="inferred from homology"/>
<dbReference type="CDD" id="cd05167">
    <property type="entry name" value="PI4Kc_III_alpha"/>
    <property type="match status" value="1"/>
</dbReference>
<dbReference type="PROSITE" id="PS00915">
    <property type="entry name" value="PI3_4_KINASE_1"/>
    <property type="match status" value="1"/>
</dbReference>
<protein>
    <recommendedName>
        <fullName evidence="3">1-phosphatidylinositol 4-kinase</fullName>
        <ecNumber evidence="3">2.7.1.67</ecNumber>
    </recommendedName>
</protein>
<dbReference type="PROSITE" id="PS51545">
    <property type="entry name" value="PIK_HELICAL"/>
    <property type="match status" value="1"/>
</dbReference>
<gene>
    <name evidence="9" type="ORF">LIER_08403</name>
</gene>
<evidence type="ECO:0000256" key="5">
    <source>
        <dbReference type="ARBA" id="ARBA00022777"/>
    </source>
</evidence>
<dbReference type="InterPro" id="IPR036940">
    <property type="entry name" value="PI3/4_kinase_cat_sf"/>
</dbReference>
<dbReference type="InterPro" id="IPR045495">
    <property type="entry name" value="PI4K_N"/>
</dbReference>
<dbReference type="GO" id="GO:0046854">
    <property type="term" value="P:phosphatidylinositol phosphate biosynthetic process"/>
    <property type="evidence" value="ECO:0007669"/>
    <property type="project" value="InterPro"/>
</dbReference>
<dbReference type="SMART" id="SM00145">
    <property type="entry name" value="PI3Ka"/>
    <property type="match status" value="1"/>
</dbReference>
<feature type="domain" description="PIK helical" evidence="8">
    <location>
        <begin position="1410"/>
        <end position="1618"/>
    </location>
</feature>
<dbReference type="EC" id="2.7.1.67" evidence="3"/>
<evidence type="ECO:0000256" key="3">
    <source>
        <dbReference type="ARBA" id="ARBA00012169"/>
    </source>
</evidence>
<dbReference type="GO" id="GO:0004430">
    <property type="term" value="F:1-phosphatidylinositol 4-kinase activity"/>
    <property type="evidence" value="ECO:0007669"/>
    <property type="project" value="UniProtKB-EC"/>
</dbReference>
<dbReference type="FunFam" id="1.10.1070.11:FF:000012">
    <property type="entry name" value="Phosphatidylinositol 4-kinase alpha 1"/>
    <property type="match status" value="1"/>
</dbReference>
<evidence type="ECO:0000259" key="7">
    <source>
        <dbReference type="PROSITE" id="PS50290"/>
    </source>
</evidence>
<dbReference type="SUPFAM" id="SSF56112">
    <property type="entry name" value="Protein kinase-like (PK-like)"/>
    <property type="match status" value="1"/>
</dbReference>
<dbReference type="InterPro" id="IPR042236">
    <property type="entry name" value="PI3K_accessory_sf"/>
</dbReference>
<reference evidence="9 10" key="1">
    <citation type="submission" date="2024-01" db="EMBL/GenBank/DDBJ databases">
        <title>The complete chloroplast genome sequence of Lithospermum erythrorhizon: insights into the phylogenetic relationship among Boraginaceae species and the maternal lineages of purple gromwells.</title>
        <authorList>
            <person name="Okada T."/>
            <person name="Watanabe K."/>
        </authorList>
    </citation>
    <scope>NUCLEOTIDE SEQUENCE [LARGE SCALE GENOMIC DNA]</scope>
</reference>
<dbReference type="SMART" id="SM00146">
    <property type="entry name" value="PI3Kc"/>
    <property type="match status" value="1"/>
</dbReference>
<comment type="similarity">
    <text evidence="2">Belongs to the PI3/PI4-kinase family. Type III PI4K subfamily.</text>
</comment>
<dbReference type="InterPro" id="IPR016024">
    <property type="entry name" value="ARM-type_fold"/>
</dbReference>
<organism evidence="9 10">
    <name type="scientific">Lithospermum erythrorhizon</name>
    <name type="common">Purple gromwell</name>
    <name type="synonym">Lithospermum officinale var. erythrorhizon</name>
    <dbReference type="NCBI Taxonomy" id="34254"/>
    <lineage>
        <taxon>Eukaryota</taxon>
        <taxon>Viridiplantae</taxon>
        <taxon>Streptophyta</taxon>
        <taxon>Embryophyta</taxon>
        <taxon>Tracheophyta</taxon>
        <taxon>Spermatophyta</taxon>
        <taxon>Magnoliopsida</taxon>
        <taxon>eudicotyledons</taxon>
        <taxon>Gunneridae</taxon>
        <taxon>Pentapetalae</taxon>
        <taxon>asterids</taxon>
        <taxon>lamiids</taxon>
        <taxon>Boraginales</taxon>
        <taxon>Boraginaceae</taxon>
        <taxon>Boraginoideae</taxon>
        <taxon>Lithospermeae</taxon>
        <taxon>Lithospermum</taxon>
    </lineage>
</organism>
<dbReference type="InterPro" id="IPR011009">
    <property type="entry name" value="Kinase-like_dom_sf"/>
</dbReference>
<sequence>MEEMMELCDLIAQNPGEFSEKLAWICGRCPQAEMLLSGSPKVSRSQLNAVLAVARFLSKSQGNVGDDHDHRRARSLVLSFYRSIRSSFNHSFWPQSFSQDSIASFYNNYMTYISKAATSSADFATDIAGFTGEVVSSAVNNNVSGDENRAFLQALAHNFPPIIPSDANELVSTLIDHLGIPASTTDTGPWKSNMDFISGNAAALTDAGALAYLRAFDEESVESLEKKVVVIKLIGCILDKVSIDTKILEQVRVIAMEHFQSMIVFLKTRKRDWSQQGQLLKAKINAKLSVYQTTAILQMKILASFDLDGKSTKRLLHGSLALLVESAEACLVSVWRKLRACEELFSSLLSGISQAAVARNGQLLRILLIRFKPLVLATCAQADGSGSRHGTLFESLLKTCCGIIEFGWSKDRSPVDTFIMGLASSIREHDDYGEESQDGRVKQAAPPMQLNIIRLLAYLTVSLNKSEMVDMILPLFIESLEEGDASNPCLLRLQLLDAVSRMGALGFEKSYREAVVLMTRSYLSKLCSAGSDETTPIPEATTERIETLPAGFLLIASGLTGSTVRSDYRHRLLSLCSDVGLAAESKSGRSGAEVLGPLLPGVAEMCSDFDPSVEVDPSLLKLFRNLWFYIALFGLAPPVQRAQCTTKTDSVGSMGTNGLQAVNGPYMFSAQWSSAVQGISHGTPPLVVSSIKWLEDELELNALQNPGSQRGTDNKKVAVSQRIALSAALGGRVEVSAMSTISGVKATYLLAVAFLEIIRFSSNGGVLNGGSGSTASRSAFSCVFEYLKSPNLMPAVSQCLTAIVHQAFETSMAWLEDRLSETGFEADRREFALSVHACFLIRNLSQRDEHVRNTSVNLLTQLRDRFPQVLWNSDSLDFLLFSAHNDPPSAIVSDPAWVATVRALYQKIVREWIIISLSYAPCTTQGLLQEKLCKANTWKGPQPSTDVVSLLSEIRIGTGKNDCWTGTKTANIPAVMAAAAAASGGNLKLTEAFNLEVLSTGVVSATVKCNHAGEIAGMKRLYESLGGLDPKAISNGSDLGLDLPASEIGMSSQTTQSFIDILITKFVRLLQKFVNASENGGEVDKSSFRESCSQATALLLSNLGSDSKANVASFSQLLRLLCWCPAYILTPDAMETGVFIWTWLVSAAPQLGSMVLSELVDAWLWTVDTKRGLFASEARRSGPAAKLRPHLEPGEPEASPDENPVEHIMAHRLWLGFFIDRFEVVRHDSVEQLLLICRLVQGSTKLHHNFSQHPAATGTFFILMLLGLNFCACRSQGILQNFRTGLQLLEDRVYRASLGWFSHEPQWNNMNNSNFAQSEAQCVSVFIQHLQVDRGDVAQIDSKGKITDNMKDQYHPIWGQMENYDVGREKRKQLLSMLCQHEVDRLEVWAQPVNTKDSGSRPKISSEKWVEYARTAFSVDPQIAFCLAARFPTNAILKSEVTQLVQTHILEIRNIPEALPYFVIPKSIEENSALLQQLPHWAACSITQALEFLTPAFKGHPRVMAYVLRVLESYPPERVTFFMPQLVQSLRYDEEDTESTLTASFSGKAVWSHKQFTYLNLQKLVEGYLLRAAQRSDIFAHILIWHLQGETCVSESGEEAASAKNIAFQELLPAVRQRIIDGFNATARGIFEREFDFFDKVTSISGVLFPLPKEERRAGIRRELEKIQVEGDDLYLPTAPSKLVRGIQVDSGIPLQSAAKVPIMITFNVVDREGDLNDIKPQACIFKVGDDCRQDVLALQVISLLKDIYEAIGVNLYLYPYGVLPTGPERGIIEVVPNSRSRSQMGETNDGGLYEIFQQDFGPVGTPSFETARENFIVSSAGYAVASLLLQPKDRHNGNLLFDNVGRLVHIDFGFILETSPGNNMRFESAHFKLSHEMTQLLDPSGVMKSETWHQFVSLCVKGYLAARRHMDGIINTVLLMLDSGLPCFSRGDPIGNLRKRFHPEMNEREAANFMIKICTDAYNKWTTAGYDLIQYLQQGIEK</sequence>
<keyword evidence="5 9" id="KW-0418">Kinase</keyword>
<dbReference type="FunFam" id="3.30.1010.10:FF:000012">
    <property type="entry name" value="Phosphatidylinositol 4-kinase alpha 1"/>
    <property type="match status" value="1"/>
</dbReference>
<comment type="subcellular location">
    <subcellularLocation>
        <location evidence="1">Membrane</location>
        <topology evidence="1">Peripheral membrane protein</topology>
        <orientation evidence="1">Cytoplasmic side</orientation>
    </subcellularLocation>
</comment>
<evidence type="ECO:0000256" key="6">
    <source>
        <dbReference type="ARBA" id="ARBA00023136"/>
    </source>
</evidence>
<dbReference type="InterPro" id="IPR018936">
    <property type="entry name" value="PI3/4_kinase_CS"/>
</dbReference>
<dbReference type="EMBL" id="BAABME010001357">
    <property type="protein sequence ID" value="GAA0149155.1"/>
    <property type="molecule type" value="Genomic_DNA"/>
</dbReference>
<evidence type="ECO:0000259" key="8">
    <source>
        <dbReference type="PROSITE" id="PS51545"/>
    </source>
</evidence>
<dbReference type="Proteomes" id="UP001454036">
    <property type="component" value="Unassembled WGS sequence"/>
</dbReference>
<dbReference type="InterPro" id="IPR015433">
    <property type="entry name" value="PI3/4_kinase"/>
</dbReference>
<keyword evidence="4" id="KW-0808">Transferase</keyword>